<dbReference type="InterPro" id="IPR016171">
    <property type="entry name" value="Vanillyl_alc_oxidase_C-sub2"/>
</dbReference>
<keyword evidence="1" id="KW-0560">Oxidoreductase</keyword>
<dbReference type="Proteomes" id="UP000612899">
    <property type="component" value="Unassembled WGS sequence"/>
</dbReference>
<reference evidence="3" key="1">
    <citation type="submission" date="2021-01" db="EMBL/GenBank/DDBJ databases">
        <title>Whole genome shotgun sequence of Rhizocola hellebori NBRC 109834.</title>
        <authorList>
            <person name="Komaki H."/>
            <person name="Tamura T."/>
        </authorList>
    </citation>
    <scope>NUCLEOTIDE SEQUENCE</scope>
    <source>
        <strain evidence="3">NBRC 109834</strain>
    </source>
</reference>
<dbReference type="PANTHER" id="PTHR43762">
    <property type="entry name" value="L-GULONOLACTONE OXIDASE"/>
    <property type="match status" value="1"/>
</dbReference>
<dbReference type="PANTHER" id="PTHR43762:SF1">
    <property type="entry name" value="D-ARABINONO-1,4-LACTONE OXIDASE"/>
    <property type="match status" value="1"/>
</dbReference>
<dbReference type="InterPro" id="IPR010031">
    <property type="entry name" value="FAD_lactone_oxidase-like"/>
</dbReference>
<dbReference type="InterPro" id="IPR016166">
    <property type="entry name" value="FAD-bd_PCMH"/>
</dbReference>
<dbReference type="InterPro" id="IPR016167">
    <property type="entry name" value="FAD-bd_PCMH_sub1"/>
</dbReference>
<keyword evidence="4" id="KW-1185">Reference proteome</keyword>
<dbReference type="Gene3D" id="1.10.45.10">
    <property type="entry name" value="Vanillyl-alcohol Oxidase, Chain A, domain 4"/>
    <property type="match status" value="1"/>
</dbReference>
<evidence type="ECO:0000256" key="1">
    <source>
        <dbReference type="ARBA" id="ARBA00023002"/>
    </source>
</evidence>
<evidence type="ECO:0000259" key="2">
    <source>
        <dbReference type="PROSITE" id="PS51387"/>
    </source>
</evidence>
<dbReference type="EMBL" id="BONY01000006">
    <property type="protein sequence ID" value="GIH03216.1"/>
    <property type="molecule type" value="Genomic_DNA"/>
</dbReference>
<dbReference type="GO" id="GO:0016020">
    <property type="term" value="C:membrane"/>
    <property type="evidence" value="ECO:0007669"/>
    <property type="project" value="InterPro"/>
</dbReference>
<dbReference type="AlphaFoldDB" id="A0A8J3Q4G6"/>
<accession>A0A8J3Q4G6</accession>
<dbReference type="InterPro" id="IPR006094">
    <property type="entry name" value="Oxid_FAD_bind_N"/>
</dbReference>
<dbReference type="Gene3D" id="3.30.43.10">
    <property type="entry name" value="Uridine Diphospho-n-acetylenolpyruvylglucosamine Reductase, domain 2"/>
    <property type="match status" value="1"/>
</dbReference>
<dbReference type="Pfam" id="PF01565">
    <property type="entry name" value="FAD_binding_4"/>
    <property type="match status" value="1"/>
</dbReference>
<dbReference type="PIRSF" id="PIRSF000136">
    <property type="entry name" value="LGO_GLO"/>
    <property type="match status" value="1"/>
</dbReference>
<dbReference type="Gene3D" id="3.30.465.10">
    <property type="match status" value="1"/>
</dbReference>
<proteinExistence type="predicted"/>
<name>A0A8J3Q4G6_9ACTN</name>
<dbReference type="GO" id="GO:0080049">
    <property type="term" value="F:L-gulono-1,4-lactone dehydrogenase activity"/>
    <property type="evidence" value="ECO:0007669"/>
    <property type="project" value="TreeGrafter"/>
</dbReference>
<dbReference type="Gene3D" id="3.30.70.2520">
    <property type="match status" value="1"/>
</dbReference>
<evidence type="ECO:0000313" key="3">
    <source>
        <dbReference type="EMBL" id="GIH03216.1"/>
    </source>
</evidence>
<sequence length="394" mass="42796">MLTNWAGNVIFGAREFHQPSTVDEVRALVARSERIKAVGSGHSFSLIADTQGDLVSLRQLPPLMEIDSAAMTVKVAAGVRYGELAPFLHSHGYALANLGSLPHLSVAGATATATHGSGDRNGNLATSVASLDLVTAQGDTVTLDRASGAVVNLGALGIAVAVTLDIEPAFQISQRVYRNLPELDLDIFASAYSVSMFTQWRGESLDQVWVKERVGAQTQAWQGKQPAMAPMHPIAGMPADSCTPQLGEPGPWYERLPHFRLEHTPSAGDELQSEFFVPRSQAVQAFQAINGIRERVAAVLQISEIRTIAADELWMSPCYQRESVAFHFTWIKDPAAVLPVVQALEEELAPFEPRPHWGKVFTMRPAVHPGFAGLIELYDPAGKFRNPFLDRALS</sequence>
<gene>
    <name evidence="3" type="primary">xyoA</name>
    <name evidence="3" type="ORF">Rhe02_12830</name>
</gene>
<protein>
    <submittedName>
        <fullName evidence="3">Putative xylitol oxidase</fullName>
    </submittedName>
</protein>
<dbReference type="Gene3D" id="3.30.70.2530">
    <property type="match status" value="1"/>
</dbReference>
<evidence type="ECO:0000313" key="4">
    <source>
        <dbReference type="Proteomes" id="UP000612899"/>
    </source>
</evidence>
<dbReference type="InterPro" id="IPR007173">
    <property type="entry name" value="ALO_C"/>
</dbReference>
<dbReference type="GO" id="GO:0071949">
    <property type="term" value="F:FAD binding"/>
    <property type="evidence" value="ECO:0007669"/>
    <property type="project" value="InterPro"/>
</dbReference>
<dbReference type="InterPro" id="IPR036318">
    <property type="entry name" value="FAD-bd_PCMH-like_sf"/>
</dbReference>
<comment type="caution">
    <text evidence="3">The sequence shown here is derived from an EMBL/GenBank/DDBJ whole genome shotgun (WGS) entry which is preliminary data.</text>
</comment>
<dbReference type="PROSITE" id="PS51387">
    <property type="entry name" value="FAD_PCMH"/>
    <property type="match status" value="1"/>
</dbReference>
<dbReference type="GO" id="GO:0003885">
    <property type="term" value="F:D-arabinono-1,4-lactone oxidase activity"/>
    <property type="evidence" value="ECO:0007669"/>
    <property type="project" value="InterPro"/>
</dbReference>
<organism evidence="3 4">
    <name type="scientific">Rhizocola hellebori</name>
    <dbReference type="NCBI Taxonomy" id="1392758"/>
    <lineage>
        <taxon>Bacteria</taxon>
        <taxon>Bacillati</taxon>
        <taxon>Actinomycetota</taxon>
        <taxon>Actinomycetes</taxon>
        <taxon>Micromonosporales</taxon>
        <taxon>Micromonosporaceae</taxon>
        <taxon>Rhizocola</taxon>
    </lineage>
</organism>
<dbReference type="RefSeq" id="WP_239123457.1">
    <property type="nucleotide sequence ID" value="NZ_BONY01000006.1"/>
</dbReference>
<dbReference type="InterPro" id="IPR016169">
    <property type="entry name" value="FAD-bd_PCMH_sub2"/>
</dbReference>
<dbReference type="SUPFAM" id="SSF56176">
    <property type="entry name" value="FAD-binding/transporter-associated domain-like"/>
    <property type="match status" value="1"/>
</dbReference>
<dbReference type="Pfam" id="PF04030">
    <property type="entry name" value="ALO"/>
    <property type="match status" value="1"/>
</dbReference>
<feature type="domain" description="FAD-binding PCMH-type" evidence="2">
    <location>
        <begin position="9"/>
        <end position="169"/>
    </location>
</feature>